<keyword evidence="3" id="KW-1185">Reference proteome</keyword>
<feature type="transmembrane region" description="Helical" evidence="1">
    <location>
        <begin position="139"/>
        <end position="159"/>
    </location>
</feature>
<proteinExistence type="predicted"/>
<keyword evidence="1" id="KW-1133">Transmembrane helix</keyword>
<keyword evidence="1" id="KW-0812">Transmembrane</keyword>
<keyword evidence="1" id="KW-0472">Membrane</keyword>
<organism evidence="2 3">
    <name type="scientific">Flavihumibacter stibioxidans</name>
    <dbReference type="NCBI Taxonomy" id="1834163"/>
    <lineage>
        <taxon>Bacteria</taxon>
        <taxon>Pseudomonadati</taxon>
        <taxon>Bacteroidota</taxon>
        <taxon>Chitinophagia</taxon>
        <taxon>Chitinophagales</taxon>
        <taxon>Chitinophagaceae</taxon>
        <taxon>Flavihumibacter</taxon>
    </lineage>
</organism>
<sequence>MLFLVSTALQAQDIMVKASVSKDRILIGEPIVLKLEAEIPKSSETGWFKVDSIEHFDYLKQPVKDTQINVNAIIFKELFTITSFDSGSWTIPRYSITINNNRYLTDSIRIDVGYSPADPSQPYHDIRDIVEVPETEQLYINYIIAVVTLLAIAALIWLLRRKRKTAGESPVQTGPRLTPYERATAELASLKASGLPAAGQLKQFYTRLNDILRTYFREQQLVTSPDASNEQLVVGVKSRLDNESVYRLAQSLRLADAVKFARYEPGVNEHEQVFNDIKESIENIETKIRKTPSA</sequence>
<accession>A0ABR7ME14</accession>
<evidence type="ECO:0000256" key="1">
    <source>
        <dbReference type="SAM" id="Phobius"/>
    </source>
</evidence>
<protein>
    <recommendedName>
        <fullName evidence="4">Protein BatD</fullName>
    </recommendedName>
</protein>
<evidence type="ECO:0000313" key="2">
    <source>
        <dbReference type="EMBL" id="MBC6493202.1"/>
    </source>
</evidence>
<dbReference type="RefSeq" id="WP_379802311.1">
    <property type="nucleotide sequence ID" value="NZ_JBHULF010000009.1"/>
</dbReference>
<evidence type="ECO:0000313" key="3">
    <source>
        <dbReference type="Proteomes" id="UP000765802"/>
    </source>
</evidence>
<comment type="caution">
    <text evidence="2">The sequence shown here is derived from an EMBL/GenBank/DDBJ whole genome shotgun (WGS) entry which is preliminary data.</text>
</comment>
<name>A0ABR7ME14_9BACT</name>
<evidence type="ECO:0008006" key="4">
    <source>
        <dbReference type="Google" id="ProtNLM"/>
    </source>
</evidence>
<dbReference type="EMBL" id="MBUA01000032">
    <property type="protein sequence ID" value="MBC6493202.1"/>
    <property type="molecule type" value="Genomic_DNA"/>
</dbReference>
<gene>
    <name evidence="2" type="ORF">BC349_19275</name>
</gene>
<dbReference type="Proteomes" id="UP000765802">
    <property type="component" value="Unassembled WGS sequence"/>
</dbReference>
<reference evidence="2 3" key="1">
    <citation type="submission" date="2016-07" db="EMBL/GenBank/DDBJ databases">
        <title>Genome analysis of Flavihumibacter stibioxidans YS-17.</title>
        <authorList>
            <person name="Shi K."/>
            <person name="Han Y."/>
            <person name="Wang G."/>
        </authorList>
    </citation>
    <scope>NUCLEOTIDE SEQUENCE [LARGE SCALE GENOMIC DNA]</scope>
    <source>
        <strain evidence="2 3">YS-17</strain>
    </source>
</reference>